<dbReference type="RefSeq" id="WP_011783246.1">
    <property type="nucleotide sequence ID" value="NC_008738.1"/>
</dbReference>
<gene>
    <name evidence="1" type="ordered locus">Maqu_4256</name>
</gene>
<evidence type="ECO:0000313" key="2">
    <source>
        <dbReference type="Proteomes" id="UP000000998"/>
    </source>
</evidence>
<name>A1U7Y8_MARN8</name>
<sequence length="113" mass="12655">MSALTKREQAFMATIEDWMGDGNSEVYLAGSTRGPIHLDEREQRFDIREDQALSDNLIDALIEKGVKDARVSGEHTLDLLNEMASNNFNLALNEAANERLDDDESEDFAPGMH</sequence>
<dbReference type="HOGENOM" id="CLU_2130489_0_0_6"/>
<keyword evidence="1" id="KW-0614">Plasmid</keyword>
<dbReference type="AlphaFoldDB" id="A1U7Y8"/>
<dbReference type="Proteomes" id="UP000000998">
    <property type="component" value="Plasmid pMAQU01"/>
</dbReference>
<geneLocation type="plasmid" evidence="1 2">
    <name>pMAQU01</name>
</geneLocation>
<evidence type="ECO:0000313" key="1">
    <source>
        <dbReference type="EMBL" id="ABM21107.1"/>
    </source>
</evidence>
<organism evidence="1 2">
    <name type="scientific">Marinobacter nauticus (strain ATCC 700491 / DSM 11845 / VT8)</name>
    <name type="common">Marinobacter aquaeolei</name>
    <dbReference type="NCBI Taxonomy" id="351348"/>
    <lineage>
        <taxon>Bacteria</taxon>
        <taxon>Pseudomonadati</taxon>
        <taxon>Pseudomonadota</taxon>
        <taxon>Gammaproteobacteria</taxon>
        <taxon>Pseudomonadales</taxon>
        <taxon>Marinobacteraceae</taxon>
        <taxon>Marinobacter</taxon>
    </lineage>
</organism>
<dbReference type="KEGG" id="maq:Maqu_4256"/>
<dbReference type="EMBL" id="CP000515">
    <property type="protein sequence ID" value="ABM21107.1"/>
    <property type="molecule type" value="Genomic_DNA"/>
</dbReference>
<dbReference type="OrthoDB" id="9995860at2"/>
<protein>
    <submittedName>
        <fullName evidence="1">Uncharacterized protein</fullName>
    </submittedName>
</protein>
<reference evidence="2" key="1">
    <citation type="journal article" date="2011" name="Appl. Environ. Microbiol.">
        <title>Genomic potential of Marinobacter aquaeolei, a biogeochemical 'opportunitroph'.</title>
        <authorList>
            <person name="Singer E."/>
            <person name="Webb E.A."/>
            <person name="Nelson W.C."/>
            <person name="Heidelberg J.F."/>
            <person name="Ivanova N."/>
            <person name="Pati A."/>
            <person name="Edwards K.J."/>
        </authorList>
    </citation>
    <scope>NUCLEOTIDE SEQUENCE [LARGE SCALE GENOMIC DNA]</scope>
    <source>
        <strain evidence="2">ATCC 700491 / DSM 11845 / VT8</strain>
    </source>
</reference>
<proteinExistence type="predicted"/>
<accession>A1U7Y8</accession>